<protein>
    <submittedName>
        <fullName evidence="3">Reverse transcriptase domain-containing protein</fullName>
    </submittedName>
</protein>
<dbReference type="OrthoDB" id="410104at2759"/>
<feature type="domain" description="Reverse transcriptase" evidence="1">
    <location>
        <begin position="17"/>
        <end position="134"/>
    </location>
</feature>
<evidence type="ECO:0000259" key="1">
    <source>
        <dbReference type="Pfam" id="PF00078"/>
    </source>
</evidence>
<dbReference type="Proteomes" id="UP000025227">
    <property type="component" value="Unplaced"/>
</dbReference>
<dbReference type="WBParaSite" id="HCON_00117460-00001">
    <property type="protein sequence ID" value="HCON_00117460-00001"/>
    <property type="gene ID" value="HCON_00117460"/>
</dbReference>
<dbReference type="PANTHER" id="PTHR47027:SF29">
    <property type="entry name" value="C2H2-TYPE DOMAIN-CONTAINING PROTEIN"/>
    <property type="match status" value="1"/>
</dbReference>
<proteinExistence type="predicted"/>
<dbReference type="OMA" id="DNQMSEA"/>
<dbReference type="InterPro" id="IPR000477">
    <property type="entry name" value="RT_dom"/>
</dbReference>
<organism evidence="2 3">
    <name type="scientific">Haemonchus contortus</name>
    <name type="common">Barber pole worm</name>
    <dbReference type="NCBI Taxonomy" id="6289"/>
    <lineage>
        <taxon>Eukaryota</taxon>
        <taxon>Metazoa</taxon>
        <taxon>Ecdysozoa</taxon>
        <taxon>Nematoda</taxon>
        <taxon>Chromadorea</taxon>
        <taxon>Rhabditida</taxon>
        <taxon>Rhabditina</taxon>
        <taxon>Rhabditomorpha</taxon>
        <taxon>Strongyloidea</taxon>
        <taxon>Trichostrongylidae</taxon>
        <taxon>Haemonchus</taxon>
    </lineage>
</organism>
<reference evidence="3" key="1">
    <citation type="submission" date="2020-12" db="UniProtKB">
        <authorList>
            <consortium name="WormBaseParasite"/>
        </authorList>
    </citation>
    <scope>IDENTIFICATION</scope>
    <source>
        <strain evidence="3">MHco3</strain>
    </source>
</reference>
<evidence type="ECO:0000313" key="3">
    <source>
        <dbReference type="WBParaSite" id="HCON_00117460-00001"/>
    </source>
</evidence>
<evidence type="ECO:0000313" key="2">
    <source>
        <dbReference type="Proteomes" id="UP000025227"/>
    </source>
</evidence>
<sequence length="155" mass="18281">MSRDLRALKLDRQLIERTREYRQPLLLCFIDYAEAFESVELNSVWNALHHAEVDPCYINLLEQCNTDTLTTIRMFQRELRVPIEKGVRQSDTISPKLFTTALNQAMLQLDWDDKGINLDGKKLSNMRFADDIVLREELHRWWKSWTTSAKPLASR</sequence>
<name>A0A7I4YLR7_HAECO</name>
<dbReference type="AlphaFoldDB" id="A0A7I4YLR7"/>
<accession>A0A7I4YLR7</accession>
<keyword evidence="2" id="KW-1185">Reference proteome</keyword>
<dbReference type="Pfam" id="PF00078">
    <property type="entry name" value="RVT_1"/>
    <property type="match status" value="1"/>
</dbReference>
<dbReference type="PANTHER" id="PTHR47027">
    <property type="entry name" value="REVERSE TRANSCRIPTASE DOMAIN-CONTAINING PROTEIN"/>
    <property type="match status" value="1"/>
</dbReference>